<dbReference type="Proteomes" id="UP000006190">
    <property type="component" value="Unassembled WGS sequence"/>
</dbReference>
<dbReference type="Pfam" id="PF13200">
    <property type="entry name" value="DUF4015"/>
    <property type="match status" value="1"/>
</dbReference>
<sequence length="450" mass="51029">MKKYRLSLLIIGLVFLATACQSFKPKEEAPKDYVLPEVSINYSKEEVVAFHNSINQGTYNQYEGLAPHNQPILKAPEHLPSALFYDSGIQINYPKDGVKGVYVPASVFNDPDQYQFLLDLLDNTYLNAMVIDFKDDYGNVLAQVDTKNPLVQKNSSGTVDFKKILKDLEKHEIYPIARIVTFKDNLLSSEHPEYSFKDRETGAIWSDGNGSQFINPFMKEVWDYDVEVAIEAAKLGFKEIQFDYVRFPEGFETFSDKLEYDIGDFGDYVTDDVNKFGQERVYAINGFLEYAREKLAPYGAETSADVFGYTAIAGDAPDVRGIGQNFAQMAERVDVISSMVYPSHWGPGFFGIAYPDLEPYNVVDQYMYSEKAILANTTNQVTSRPWLQSFTDYGLAPGTFQEYGPLQIQQQIVALSEYGIHEYLLWNASGSYYSEGVDYAPELSGQDYYY</sequence>
<dbReference type="eggNOG" id="COG1306">
    <property type="taxonomic scope" value="Bacteria"/>
</dbReference>
<dbReference type="PATRIC" id="fig|883113.3.peg.1490"/>
<keyword evidence="4" id="KW-1185">Reference proteome</keyword>
<feature type="domain" description="DUF4015" evidence="2">
    <location>
        <begin position="100"/>
        <end position="432"/>
    </location>
</feature>
<evidence type="ECO:0000313" key="4">
    <source>
        <dbReference type="Proteomes" id="UP000006190"/>
    </source>
</evidence>
<proteinExistence type="predicted"/>
<evidence type="ECO:0000313" key="3">
    <source>
        <dbReference type="EMBL" id="EHR36228.1"/>
    </source>
</evidence>
<feature type="chain" id="PRO_5039021139" description="DUF4015 domain-containing protein" evidence="1">
    <location>
        <begin position="20"/>
        <end position="450"/>
    </location>
</feature>
<accession>H3NKV0</accession>
<dbReference type="OrthoDB" id="9774125at2"/>
<protein>
    <recommendedName>
        <fullName evidence="2">DUF4015 domain-containing protein</fullName>
    </recommendedName>
</protein>
<organism evidence="3 4">
    <name type="scientific">Facklamia languida CCUG 37842</name>
    <dbReference type="NCBI Taxonomy" id="883113"/>
    <lineage>
        <taxon>Bacteria</taxon>
        <taxon>Bacillati</taxon>
        <taxon>Bacillota</taxon>
        <taxon>Bacilli</taxon>
        <taxon>Lactobacillales</taxon>
        <taxon>Aerococcaceae</taxon>
        <taxon>Facklamia</taxon>
    </lineage>
</organism>
<name>H3NKV0_9LACT</name>
<dbReference type="STRING" id="883113.HMPREF9708_01489"/>
<gene>
    <name evidence="3" type="ORF">HMPREF9708_01489</name>
</gene>
<dbReference type="InterPro" id="IPR025275">
    <property type="entry name" value="DUF4015"/>
</dbReference>
<comment type="caution">
    <text evidence="3">The sequence shown here is derived from an EMBL/GenBank/DDBJ whole genome shotgun (WGS) entry which is preliminary data.</text>
</comment>
<dbReference type="RefSeq" id="WP_006309722.1">
    <property type="nucleotide sequence ID" value="NZ_JH601133.1"/>
</dbReference>
<evidence type="ECO:0000259" key="2">
    <source>
        <dbReference type="Pfam" id="PF13200"/>
    </source>
</evidence>
<reference evidence="3 4" key="1">
    <citation type="submission" date="2012-01" db="EMBL/GenBank/DDBJ databases">
        <title>The Genome Sequence of Facklamia languida CCUG 37842.</title>
        <authorList>
            <consortium name="The Broad Institute Genome Sequencing Platform"/>
            <person name="Earl A."/>
            <person name="Ward D."/>
            <person name="Feldgarden M."/>
            <person name="Gevers D."/>
            <person name="Huys G."/>
            <person name="Young S.K."/>
            <person name="Zeng Q."/>
            <person name="Gargeya S."/>
            <person name="Fitzgerald M."/>
            <person name="Haas B."/>
            <person name="Abouelleil A."/>
            <person name="Alvarado L."/>
            <person name="Arachchi H.M."/>
            <person name="Berlin A."/>
            <person name="Chapman S.B."/>
            <person name="Gearin G."/>
            <person name="Goldberg J."/>
            <person name="Griggs A."/>
            <person name="Gujja S."/>
            <person name="Hansen M."/>
            <person name="Heiman D."/>
            <person name="Howarth C."/>
            <person name="Larimer J."/>
            <person name="Lui A."/>
            <person name="MacDonald P.J.P."/>
            <person name="McCowen C."/>
            <person name="Montmayeur A."/>
            <person name="Murphy C."/>
            <person name="Neiman D."/>
            <person name="Pearson M."/>
            <person name="Priest M."/>
            <person name="Roberts A."/>
            <person name="Saif S."/>
            <person name="Shea T."/>
            <person name="Sisk P."/>
            <person name="Stolte C."/>
            <person name="Sykes S."/>
            <person name="Wortman J."/>
            <person name="Nusbaum C."/>
            <person name="Birren B."/>
        </authorList>
    </citation>
    <scope>NUCLEOTIDE SEQUENCE [LARGE SCALE GENOMIC DNA]</scope>
    <source>
        <strain evidence="3 4">CCUG 37842</strain>
    </source>
</reference>
<keyword evidence="1" id="KW-0732">Signal</keyword>
<dbReference type="PROSITE" id="PS51257">
    <property type="entry name" value="PROKAR_LIPOPROTEIN"/>
    <property type="match status" value="1"/>
</dbReference>
<dbReference type="HOGENOM" id="CLU_030168_0_0_9"/>
<dbReference type="AlphaFoldDB" id="H3NKV0"/>
<dbReference type="EMBL" id="AGEG01000016">
    <property type="protein sequence ID" value="EHR36228.1"/>
    <property type="molecule type" value="Genomic_DNA"/>
</dbReference>
<dbReference type="Gene3D" id="3.20.20.80">
    <property type="entry name" value="Glycosidases"/>
    <property type="match status" value="1"/>
</dbReference>
<feature type="signal peptide" evidence="1">
    <location>
        <begin position="1"/>
        <end position="19"/>
    </location>
</feature>
<evidence type="ECO:0000256" key="1">
    <source>
        <dbReference type="SAM" id="SignalP"/>
    </source>
</evidence>